<accession>I4EF78</accession>
<evidence type="ECO:0000256" key="3">
    <source>
        <dbReference type="ARBA" id="ARBA00017144"/>
    </source>
</evidence>
<dbReference type="PANTHER" id="PTHR10344:SF4">
    <property type="entry name" value="UMP-CMP KINASE 2, MITOCHONDRIAL"/>
    <property type="match status" value="1"/>
</dbReference>
<dbReference type="EMBL" id="CAGS01000138">
    <property type="protein sequence ID" value="CCF83340.1"/>
    <property type="molecule type" value="Genomic_DNA"/>
</dbReference>
<evidence type="ECO:0000256" key="6">
    <source>
        <dbReference type="ARBA" id="ARBA00022741"/>
    </source>
</evidence>
<keyword evidence="7 12" id="KW-0418">Kinase</keyword>
<dbReference type="GO" id="GO:0006227">
    <property type="term" value="P:dUDP biosynthetic process"/>
    <property type="evidence" value="ECO:0007669"/>
    <property type="project" value="TreeGrafter"/>
</dbReference>
<dbReference type="AlphaFoldDB" id="I4EF78"/>
<comment type="caution">
    <text evidence="14">The sequence shown here is derived from an EMBL/GenBank/DDBJ whole genome shotgun (WGS) entry which is preliminary data.</text>
</comment>
<dbReference type="GO" id="GO:0004798">
    <property type="term" value="F:dTMP kinase activity"/>
    <property type="evidence" value="ECO:0007669"/>
    <property type="project" value="UniProtKB-UniRule"/>
</dbReference>
<evidence type="ECO:0000256" key="12">
    <source>
        <dbReference type="HAMAP-Rule" id="MF_00165"/>
    </source>
</evidence>
<reference evidence="14 15" key="1">
    <citation type="journal article" date="2012" name="ISME J.">
        <title>Nitrification expanded: discovery, physiology and genomics of a nitrite-oxidizing bacterium from the phylum Chloroflexi.</title>
        <authorList>
            <person name="Sorokin D.Y."/>
            <person name="Lucker S."/>
            <person name="Vejmelkova D."/>
            <person name="Kostrikina N.A."/>
            <person name="Kleerebezem R."/>
            <person name="Rijpstra W.I."/>
            <person name="Damste J.S."/>
            <person name="Le Paslier D."/>
            <person name="Muyzer G."/>
            <person name="Wagner M."/>
            <person name="van Loosdrecht M.C."/>
            <person name="Daims H."/>
        </authorList>
    </citation>
    <scope>NUCLEOTIDE SEQUENCE [LARGE SCALE GENOMIC DNA]</scope>
    <source>
        <strain evidence="15">none</strain>
    </source>
</reference>
<gene>
    <name evidence="12 14" type="primary">tmk</name>
    <name evidence="14" type="ORF">NITHO_2220006</name>
</gene>
<dbReference type="CDD" id="cd01672">
    <property type="entry name" value="TMPK"/>
    <property type="match status" value="1"/>
</dbReference>
<keyword evidence="6 12" id="KW-0547">Nucleotide-binding</keyword>
<evidence type="ECO:0000256" key="8">
    <source>
        <dbReference type="ARBA" id="ARBA00022840"/>
    </source>
</evidence>
<comment type="similarity">
    <text evidence="1 12">Belongs to the thymidylate kinase family.</text>
</comment>
<dbReference type="EC" id="2.7.4.9" evidence="2 12"/>
<dbReference type="RefSeq" id="WP_008476409.1">
    <property type="nucleotide sequence ID" value="NZ_CAGS01000138.1"/>
</dbReference>
<dbReference type="GO" id="GO:0006235">
    <property type="term" value="P:dTTP biosynthetic process"/>
    <property type="evidence" value="ECO:0007669"/>
    <property type="project" value="UniProtKB-UniRule"/>
</dbReference>
<dbReference type="HAMAP" id="MF_00165">
    <property type="entry name" value="Thymidylate_kinase"/>
    <property type="match status" value="1"/>
</dbReference>
<keyword evidence="15" id="KW-1185">Reference proteome</keyword>
<keyword evidence="4 12" id="KW-0808">Transferase</keyword>
<dbReference type="GO" id="GO:0006233">
    <property type="term" value="P:dTDP biosynthetic process"/>
    <property type="evidence" value="ECO:0007669"/>
    <property type="project" value="InterPro"/>
</dbReference>
<proteinExistence type="inferred from homology"/>
<dbReference type="InterPro" id="IPR018095">
    <property type="entry name" value="Thymidylate_kin_CS"/>
</dbReference>
<evidence type="ECO:0000256" key="5">
    <source>
        <dbReference type="ARBA" id="ARBA00022727"/>
    </source>
</evidence>
<dbReference type="OrthoDB" id="9774907at2"/>
<dbReference type="Pfam" id="PF02223">
    <property type="entry name" value="Thymidylate_kin"/>
    <property type="match status" value="1"/>
</dbReference>
<dbReference type="InterPro" id="IPR018094">
    <property type="entry name" value="Thymidylate_kinase"/>
</dbReference>
<evidence type="ECO:0000256" key="7">
    <source>
        <dbReference type="ARBA" id="ARBA00022777"/>
    </source>
</evidence>
<dbReference type="Gene3D" id="3.40.50.300">
    <property type="entry name" value="P-loop containing nucleotide triphosphate hydrolases"/>
    <property type="match status" value="1"/>
</dbReference>
<comment type="catalytic activity">
    <reaction evidence="10 12">
        <text>dTMP + ATP = dTDP + ADP</text>
        <dbReference type="Rhea" id="RHEA:13517"/>
        <dbReference type="ChEBI" id="CHEBI:30616"/>
        <dbReference type="ChEBI" id="CHEBI:58369"/>
        <dbReference type="ChEBI" id="CHEBI:63528"/>
        <dbReference type="ChEBI" id="CHEBI:456216"/>
        <dbReference type="EC" id="2.7.4.9"/>
    </reaction>
</comment>
<evidence type="ECO:0000256" key="10">
    <source>
        <dbReference type="ARBA" id="ARBA00048743"/>
    </source>
</evidence>
<name>I4EF78_9BACT</name>
<sequence length="218" mass="23390">MSLFIALEGPEGGGKSTQARRLHAALDAQGYDAILTREPGGTTIGEAIRAIVLADHARGMTAETEALLYMAARAQHVADVIAPALAGGKIVICDRYIDSTLAYQGAGRGLDITSLRWLQAFAGRGIRPDLVILLDVPVEVGLARKANSGEALNRLDTDEHRFHERVRTWFLEAAGAAPDRWFVIDATAPPAAVEQAVRNAVLRRLEHAEAASVVRGRP</sequence>
<feature type="binding site" evidence="12">
    <location>
        <begin position="9"/>
        <end position="16"/>
    </location>
    <ligand>
        <name>ATP</name>
        <dbReference type="ChEBI" id="CHEBI:30616"/>
    </ligand>
</feature>
<dbReference type="GO" id="GO:0005829">
    <property type="term" value="C:cytosol"/>
    <property type="evidence" value="ECO:0007669"/>
    <property type="project" value="TreeGrafter"/>
</dbReference>
<dbReference type="PANTHER" id="PTHR10344">
    <property type="entry name" value="THYMIDYLATE KINASE"/>
    <property type="match status" value="1"/>
</dbReference>
<evidence type="ECO:0000256" key="4">
    <source>
        <dbReference type="ARBA" id="ARBA00022679"/>
    </source>
</evidence>
<dbReference type="Proteomes" id="UP000004221">
    <property type="component" value="Unassembled WGS sequence"/>
</dbReference>
<evidence type="ECO:0000259" key="13">
    <source>
        <dbReference type="Pfam" id="PF02223"/>
    </source>
</evidence>
<dbReference type="InterPro" id="IPR039430">
    <property type="entry name" value="Thymidylate_kin-like_dom"/>
</dbReference>
<evidence type="ECO:0000256" key="11">
    <source>
        <dbReference type="ARBA" id="ARBA00057735"/>
    </source>
</evidence>
<dbReference type="NCBIfam" id="TIGR00041">
    <property type="entry name" value="DTMP_kinase"/>
    <property type="match status" value="1"/>
</dbReference>
<evidence type="ECO:0000256" key="9">
    <source>
        <dbReference type="ARBA" id="ARBA00029962"/>
    </source>
</evidence>
<dbReference type="FunFam" id="3.40.50.300:FF:000225">
    <property type="entry name" value="Thymidylate kinase"/>
    <property type="match status" value="1"/>
</dbReference>
<evidence type="ECO:0000313" key="15">
    <source>
        <dbReference type="Proteomes" id="UP000004221"/>
    </source>
</evidence>
<dbReference type="InterPro" id="IPR027417">
    <property type="entry name" value="P-loop_NTPase"/>
</dbReference>
<feature type="domain" description="Thymidylate kinase-like" evidence="13">
    <location>
        <begin position="7"/>
        <end position="196"/>
    </location>
</feature>
<dbReference type="PROSITE" id="PS01331">
    <property type="entry name" value="THYMIDYLATE_KINASE"/>
    <property type="match status" value="1"/>
</dbReference>
<keyword evidence="5 12" id="KW-0545">Nucleotide biosynthesis</keyword>
<evidence type="ECO:0000256" key="2">
    <source>
        <dbReference type="ARBA" id="ARBA00012980"/>
    </source>
</evidence>
<dbReference type="SUPFAM" id="SSF52540">
    <property type="entry name" value="P-loop containing nucleoside triphosphate hydrolases"/>
    <property type="match status" value="1"/>
</dbReference>
<evidence type="ECO:0000256" key="1">
    <source>
        <dbReference type="ARBA" id="ARBA00009776"/>
    </source>
</evidence>
<comment type="function">
    <text evidence="11 12">Phosphorylation of dTMP to form dTDP in both de novo and salvage pathways of dTTP synthesis.</text>
</comment>
<keyword evidence="8 12" id="KW-0067">ATP-binding</keyword>
<organism evidence="14 15">
    <name type="scientific">Nitrolancea hollandica Lb</name>
    <dbReference type="NCBI Taxonomy" id="1129897"/>
    <lineage>
        <taxon>Bacteria</taxon>
        <taxon>Pseudomonadati</taxon>
        <taxon>Thermomicrobiota</taxon>
        <taxon>Thermomicrobia</taxon>
        <taxon>Sphaerobacterales</taxon>
        <taxon>Sphaerobacterineae</taxon>
        <taxon>Sphaerobacteraceae</taxon>
        <taxon>Nitrolancea</taxon>
    </lineage>
</organism>
<protein>
    <recommendedName>
        <fullName evidence="3 12">Thymidylate kinase</fullName>
        <ecNumber evidence="2 12">2.7.4.9</ecNumber>
    </recommendedName>
    <alternativeName>
        <fullName evidence="9 12">dTMP kinase</fullName>
    </alternativeName>
</protein>
<dbReference type="GO" id="GO:0005524">
    <property type="term" value="F:ATP binding"/>
    <property type="evidence" value="ECO:0007669"/>
    <property type="project" value="UniProtKB-UniRule"/>
</dbReference>
<evidence type="ECO:0000313" key="14">
    <source>
        <dbReference type="EMBL" id="CCF83340.1"/>
    </source>
</evidence>